<sequence length="455" mass="50226">MPNAVYGSCTLCATSTLPQTPSALLQLAPSMRPIIMLSLSRTNAQLSIKAWNASRSAISFTPGFTRSDATLGNAAARPTAPAKWQRAREAAAHAPSARECVPPATCVAAGRALPVGAIACVFRAAPAGRHKHLPHVERRLQLASAMLDRLFTDLVLYVLALTDVYTILSLSRVNKFFHSITLAKHLWIPIVRDLVMRGLSDFPPDEDLRVYSAEALVEEVKRAVAGPHTWSPQFESGPTIYREVKLEYAVPGGDGLRSTQWLPGGRHVLFEYSVLVGNIRTTWLRCWEIIAAQCREVWDITCVGILVAAAFDFRTGSKLIVSLVLNDAHGFSFILLLEVDLSTGVSSSLFQLGPTIVWPWRVRISDDYMAWQGASGDSIIVLINWLSGEFIAFESTERRASFELFPGHILLAYPTSRASTPCSVHLYSIASLDHLWRPVSEFNFHDHNIRSSLHQ</sequence>
<reference evidence="1" key="1">
    <citation type="submission" date="2023-03" db="EMBL/GenBank/DDBJ databases">
        <title>Massive genome expansion in bonnet fungi (Mycena s.s.) driven by repeated elements and novel gene families across ecological guilds.</title>
        <authorList>
            <consortium name="Lawrence Berkeley National Laboratory"/>
            <person name="Harder C.B."/>
            <person name="Miyauchi S."/>
            <person name="Viragh M."/>
            <person name="Kuo A."/>
            <person name="Thoen E."/>
            <person name="Andreopoulos B."/>
            <person name="Lu D."/>
            <person name="Skrede I."/>
            <person name="Drula E."/>
            <person name="Henrissat B."/>
            <person name="Morin E."/>
            <person name="Kohler A."/>
            <person name="Barry K."/>
            <person name="LaButti K."/>
            <person name="Morin E."/>
            <person name="Salamov A."/>
            <person name="Lipzen A."/>
            <person name="Mereny Z."/>
            <person name="Hegedus B."/>
            <person name="Baldrian P."/>
            <person name="Stursova M."/>
            <person name="Weitz H."/>
            <person name="Taylor A."/>
            <person name="Grigoriev I.V."/>
            <person name="Nagy L.G."/>
            <person name="Martin F."/>
            <person name="Kauserud H."/>
        </authorList>
    </citation>
    <scope>NUCLEOTIDE SEQUENCE</scope>
    <source>
        <strain evidence="1">9144</strain>
    </source>
</reference>
<dbReference type="EMBL" id="JARJCW010000068">
    <property type="protein sequence ID" value="KAJ7199455.1"/>
    <property type="molecule type" value="Genomic_DNA"/>
</dbReference>
<evidence type="ECO:0000313" key="2">
    <source>
        <dbReference type="Proteomes" id="UP001219525"/>
    </source>
</evidence>
<name>A0AAD6V0V6_9AGAR</name>
<comment type="caution">
    <text evidence="1">The sequence shown here is derived from an EMBL/GenBank/DDBJ whole genome shotgun (WGS) entry which is preliminary data.</text>
</comment>
<dbReference type="Proteomes" id="UP001219525">
    <property type="component" value="Unassembled WGS sequence"/>
</dbReference>
<evidence type="ECO:0008006" key="3">
    <source>
        <dbReference type="Google" id="ProtNLM"/>
    </source>
</evidence>
<dbReference type="InterPro" id="IPR036047">
    <property type="entry name" value="F-box-like_dom_sf"/>
</dbReference>
<dbReference type="AlphaFoldDB" id="A0AAD6V0V6"/>
<evidence type="ECO:0000313" key="1">
    <source>
        <dbReference type="EMBL" id="KAJ7199455.1"/>
    </source>
</evidence>
<keyword evidence="2" id="KW-1185">Reference proteome</keyword>
<dbReference type="SUPFAM" id="SSF81383">
    <property type="entry name" value="F-box domain"/>
    <property type="match status" value="1"/>
</dbReference>
<organism evidence="1 2">
    <name type="scientific">Mycena pura</name>
    <dbReference type="NCBI Taxonomy" id="153505"/>
    <lineage>
        <taxon>Eukaryota</taxon>
        <taxon>Fungi</taxon>
        <taxon>Dikarya</taxon>
        <taxon>Basidiomycota</taxon>
        <taxon>Agaricomycotina</taxon>
        <taxon>Agaricomycetes</taxon>
        <taxon>Agaricomycetidae</taxon>
        <taxon>Agaricales</taxon>
        <taxon>Marasmiineae</taxon>
        <taxon>Mycenaceae</taxon>
        <taxon>Mycena</taxon>
    </lineage>
</organism>
<gene>
    <name evidence="1" type="ORF">GGX14DRAFT_572838</name>
</gene>
<protein>
    <recommendedName>
        <fullName evidence="3">F-box domain-containing protein</fullName>
    </recommendedName>
</protein>
<proteinExistence type="predicted"/>
<accession>A0AAD6V0V6</accession>